<accession>A0A0N0V4M8</accession>
<protein>
    <submittedName>
        <fullName evidence="1">Uncharacterized protein</fullName>
    </submittedName>
</protein>
<dbReference type="EMBL" id="JXCE01001067">
    <property type="protein sequence ID" value="KPA35511.1"/>
    <property type="molecule type" value="Genomic_DNA"/>
</dbReference>
<dbReference type="OrthoDB" id="4636359at2759"/>
<name>A0A0N0V4M8_FUSLA</name>
<sequence>MDSFQTLPPELRIQILVCLHDCISSAIKASPFLLATYQANKNYIRRRFYEQEFDKEMMQDALAIAQFPTLEAHERLMSPPIKQHAERWLSQVFAYPKQDDSAILVSFDKLLRDIRRLTKEALSEPGAGRTFQLACFSQHHRAQHGTIYKLIRLPTHISVVDGLSSHARKQFYQVFLRKKFIDAFMVYAKSPKEAVQFNRMLLKDKKDAQE</sequence>
<proteinExistence type="predicted"/>
<evidence type="ECO:0000313" key="1">
    <source>
        <dbReference type="EMBL" id="KPA35511.1"/>
    </source>
</evidence>
<dbReference type="AlphaFoldDB" id="A0A0N0V4M8"/>
<gene>
    <name evidence="1" type="ORF">FLAG1_11782</name>
</gene>
<reference evidence="1 2" key="1">
    <citation type="submission" date="2015-04" db="EMBL/GenBank/DDBJ databases">
        <title>The draft genome sequence of Fusarium langsethiae, a T-2/HT-2 mycotoxin producer.</title>
        <authorList>
            <person name="Lysoe E."/>
            <person name="Divon H.H."/>
            <person name="Terzi V."/>
            <person name="Orru L."/>
            <person name="Lamontanara A."/>
            <person name="Kolseth A.-K."/>
            <person name="Frandsen R.J."/>
            <person name="Nielsen K."/>
            <person name="Thrane U."/>
        </authorList>
    </citation>
    <scope>NUCLEOTIDE SEQUENCE [LARGE SCALE GENOMIC DNA]</scope>
    <source>
        <strain evidence="1 2">Fl201059</strain>
    </source>
</reference>
<evidence type="ECO:0000313" key="2">
    <source>
        <dbReference type="Proteomes" id="UP000037904"/>
    </source>
</evidence>
<dbReference type="Proteomes" id="UP000037904">
    <property type="component" value="Unassembled WGS sequence"/>
</dbReference>
<keyword evidence="2" id="KW-1185">Reference proteome</keyword>
<organism evidence="1 2">
    <name type="scientific">Fusarium langsethiae</name>
    <dbReference type="NCBI Taxonomy" id="179993"/>
    <lineage>
        <taxon>Eukaryota</taxon>
        <taxon>Fungi</taxon>
        <taxon>Dikarya</taxon>
        <taxon>Ascomycota</taxon>
        <taxon>Pezizomycotina</taxon>
        <taxon>Sordariomycetes</taxon>
        <taxon>Hypocreomycetidae</taxon>
        <taxon>Hypocreales</taxon>
        <taxon>Nectriaceae</taxon>
        <taxon>Fusarium</taxon>
    </lineage>
</organism>
<comment type="caution">
    <text evidence="1">The sequence shown here is derived from an EMBL/GenBank/DDBJ whole genome shotgun (WGS) entry which is preliminary data.</text>
</comment>